<evidence type="ECO:0000259" key="5">
    <source>
        <dbReference type="PROSITE" id="PS50937"/>
    </source>
</evidence>
<evidence type="ECO:0000313" key="7">
    <source>
        <dbReference type="Proteomes" id="UP001635816"/>
    </source>
</evidence>
<evidence type="ECO:0000256" key="1">
    <source>
        <dbReference type="ARBA" id="ARBA00022491"/>
    </source>
</evidence>
<dbReference type="SUPFAM" id="SSF46955">
    <property type="entry name" value="Putative DNA-binding domain"/>
    <property type="match status" value="2"/>
</dbReference>
<evidence type="ECO:0000256" key="2">
    <source>
        <dbReference type="ARBA" id="ARBA00023015"/>
    </source>
</evidence>
<keyword evidence="7" id="KW-1185">Reference proteome</keyword>
<dbReference type="SMART" id="SM00422">
    <property type="entry name" value="HTH_MERR"/>
    <property type="match status" value="2"/>
</dbReference>
<proteinExistence type="predicted"/>
<feature type="domain" description="HTH merR-type" evidence="5">
    <location>
        <begin position="121"/>
        <end position="192"/>
    </location>
</feature>
<dbReference type="EMBL" id="JBKBDD010000014">
    <property type="protein sequence ID" value="MFN6547244.1"/>
    <property type="molecule type" value="Genomic_DNA"/>
</dbReference>
<comment type="caution">
    <text evidence="6">The sequence shown here is derived from an EMBL/GenBank/DDBJ whole genome shotgun (WGS) entry which is preliminary data.</text>
</comment>
<keyword evidence="4" id="KW-0804">Transcription</keyword>
<feature type="domain" description="HTH merR-type" evidence="5">
    <location>
        <begin position="1"/>
        <end position="45"/>
    </location>
</feature>
<evidence type="ECO:0000256" key="3">
    <source>
        <dbReference type="ARBA" id="ARBA00023125"/>
    </source>
</evidence>
<organism evidence="6 7">
    <name type="scientific">Mycolicibacterium nivoides</name>
    <dbReference type="NCBI Taxonomy" id="2487344"/>
    <lineage>
        <taxon>Bacteria</taxon>
        <taxon>Bacillati</taxon>
        <taxon>Actinomycetota</taxon>
        <taxon>Actinomycetes</taxon>
        <taxon>Mycobacteriales</taxon>
        <taxon>Mycobacteriaceae</taxon>
        <taxon>Mycolicibacterium</taxon>
    </lineage>
</organism>
<dbReference type="PROSITE" id="PS50937">
    <property type="entry name" value="HTH_MERR_2"/>
    <property type="match status" value="2"/>
</dbReference>
<keyword evidence="1" id="KW-0678">Repressor</keyword>
<dbReference type="InterPro" id="IPR047057">
    <property type="entry name" value="MerR_fam"/>
</dbReference>
<dbReference type="InterPro" id="IPR000551">
    <property type="entry name" value="MerR-type_HTH_dom"/>
</dbReference>
<sequence>MLTVSAVATATGYSVQQIRDLERRGVIASAVRADNGYRQFSATAIHDLRAYRDLAHAVGPVEARRTMHAIRALPAGEAATLVCSLHIGLNGEREQALVARRALEAIQGETETEAAPVEADAMTITELSRALGVRTSTLRFWEKEGLVKPQRITNRTGSTRRYQLEAIREARITAALRAAGYRIPEVRRAVVAIRDLDDVNRSLEALDTRLDSITERSLSLLRAASTLAQIIQPASRTELLAQPSQRQRDVVKTLCLTERTPSRST</sequence>
<dbReference type="InterPro" id="IPR009061">
    <property type="entry name" value="DNA-bd_dom_put_sf"/>
</dbReference>
<protein>
    <submittedName>
        <fullName evidence="6">MerR family transcriptional regulator</fullName>
    </submittedName>
</protein>
<dbReference type="Proteomes" id="UP001635816">
    <property type="component" value="Unassembled WGS sequence"/>
</dbReference>
<name>A0ABW9LGW4_9MYCO</name>
<reference evidence="6 7" key="1">
    <citation type="submission" date="2024-12" db="EMBL/GenBank/DDBJ databases">
        <title>The coexistence of Mycolicibacterium septicum and Mycolicibacterium nivoides in clinical samples.</title>
        <authorList>
            <person name="Wang C."/>
            <person name="Feng Y."/>
            <person name="Zong Z."/>
        </authorList>
    </citation>
    <scope>NUCLEOTIDE SEQUENCE [LARGE SCALE GENOMIC DNA]</scope>
    <source>
        <strain evidence="6 7">120309</strain>
    </source>
</reference>
<keyword evidence="3" id="KW-0238">DNA-binding</keyword>
<keyword evidence="2" id="KW-0805">Transcription regulation</keyword>
<dbReference type="PANTHER" id="PTHR30204">
    <property type="entry name" value="REDOX-CYCLING DRUG-SENSING TRANSCRIPTIONAL ACTIVATOR SOXR"/>
    <property type="match status" value="1"/>
</dbReference>
<evidence type="ECO:0000313" key="6">
    <source>
        <dbReference type="EMBL" id="MFN6547244.1"/>
    </source>
</evidence>
<dbReference type="Pfam" id="PF13411">
    <property type="entry name" value="MerR_1"/>
    <property type="match status" value="2"/>
</dbReference>
<dbReference type="Gene3D" id="1.10.1660.10">
    <property type="match status" value="2"/>
</dbReference>
<dbReference type="RefSeq" id="WP_409545060.1">
    <property type="nucleotide sequence ID" value="NZ_JBKBDD010000014.1"/>
</dbReference>
<accession>A0ABW9LGW4</accession>
<dbReference type="PANTHER" id="PTHR30204:SF69">
    <property type="entry name" value="MERR-FAMILY TRANSCRIPTIONAL REGULATOR"/>
    <property type="match status" value="1"/>
</dbReference>
<gene>
    <name evidence="6" type="ORF">ACK4CT_29025</name>
</gene>
<evidence type="ECO:0000256" key="4">
    <source>
        <dbReference type="ARBA" id="ARBA00023163"/>
    </source>
</evidence>